<evidence type="ECO:0000313" key="17">
    <source>
        <dbReference type="Proteomes" id="UP000265427"/>
    </source>
</evidence>
<proteinExistence type="inferred from homology"/>
<evidence type="ECO:0000256" key="7">
    <source>
        <dbReference type="ARBA" id="ARBA00023136"/>
    </source>
</evidence>
<feature type="region of interest" description="Disordered" evidence="10">
    <location>
        <begin position="143"/>
        <end position="178"/>
    </location>
</feature>
<evidence type="ECO:0000256" key="10">
    <source>
        <dbReference type="SAM" id="MobiDB-lite"/>
    </source>
</evidence>
<evidence type="ECO:0000256" key="5">
    <source>
        <dbReference type="ARBA" id="ARBA00022824"/>
    </source>
</evidence>
<dbReference type="InterPro" id="IPR052614">
    <property type="entry name" value="CFAP65"/>
</dbReference>
<feature type="domain" description="CFAP65 fourth Ig-like" evidence="12">
    <location>
        <begin position="1589"/>
        <end position="1671"/>
    </location>
</feature>
<dbReference type="GO" id="GO:0031514">
    <property type="term" value="C:motile cilium"/>
    <property type="evidence" value="ECO:0007669"/>
    <property type="project" value="UniProtKB-SubCell"/>
</dbReference>
<feature type="compositionally biased region" description="Polar residues" evidence="10">
    <location>
        <begin position="1321"/>
        <end position="1330"/>
    </location>
</feature>
<reference evidence="16 17" key="1">
    <citation type="submission" date="2018-08" db="EMBL/GenBank/DDBJ databases">
        <title>Aphanomyces genome sequencing and annotation.</title>
        <authorList>
            <person name="Minardi D."/>
            <person name="Oidtmann B."/>
            <person name="Van Der Giezen M."/>
            <person name="Studholme D.J."/>
        </authorList>
    </citation>
    <scope>NUCLEOTIDE SEQUENCE [LARGE SCALE GENOMIC DNA]</scope>
    <source>
        <strain evidence="16 17">Kv</strain>
    </source>
</reference>
<dbReference type="Proteomes" id="UP000265427">
    <property type="component" value="Unassembled WGS sequence"/>
</dbReference>
<dbReference type="VEuPathDB" id="FungiDB:H257_04483"/>
<keyword evidence="4" id="KW-0813">Transport</keyword>
<evidence type="ECO:0000259" key="11">
    <source>
        <dbReference type="Pfam" id="PF24291"/>
    </source>
</evidence>
<dbReference type="SUPFAM" id="SSF49354">
    <property type="entry name" value="PapD-like"/>
    <property type="match status" value="1"/>
</dbReference>
<dbReference type="InterPro" id="IPR057467">
    <property type="entry name" value="Ig_CFAP65_8th"/>
</dbReference>
<comment type="caution">
    <text evidence="16">The sequence shown here is derived from an EMBL/GenBank/DDBJ whole genome shotgun (WGS) entry which is preliminary data.</text>
</comment>
<accession>A0A397AD31</accession>
<dbReference type="GO" id="GO:0005789">
    <property type="term" value="C:endoplasmic reticulum membrane"/>
    <property type="evidence" value="ECO:0007669"/>
    <property type="project" value="UniProtKB-SubCell"/>
</dbReference>
<dbReference type="InterPro" id="IPR013783">
    <property type="entry name" value="Ig-like_fold"/>
</dbReference>
<evidence type="ECO:0000259" key="15">
    <source>
        <dbReference type="Pfam" id="PF25249"/>
    </source>
</evidence>
<feature type="region of interest" description="Disordered" evidence="10">
    <location>
        <begin position="360"/>
        <end position="382"/>
    </location>
</feature>
<keyword evidence="5" id="KW-0256">Endoplasmic reticulum</keyword>
<feature type="region of interest" description="Disordered" evidence="10">
    <location>
        <begin position="406"/>
        <end position="431"/>
    </location>
</feature>
<dbReference type="InterPro" id="IPR026849">
    <property type="entry name" value="ATG2"/>
</dbReference>
<keyword evidence="7" id="KW-0472">Membrane</keyword>
<dbReference type="EMBL" id="QUSZ01006901">
    <property type="protein sequence ID" value="RHY04204.1"/>
    <property type="molecule type" value="Genomic_DNA"/>
</dbReference>
<feature type="domain" description="CFAP65-like ninth Ig-like" evidence="13">
    <location>
        <begin position="1930"/>
        <end position="2013"/>
    </location>
</feature>
<dbReference type="InterPro" id="IPR056305">
    <property type="entry name" value="Ig_CFAP65_10th"/>
</dbReference>
<dbReference type="InterPro" id="IPR008962">
    <property type="entry name" value="PapD-like_sf"/>
</dbReference>
<dbReference type="InterPro" id="IPR056344">
    <property type="entry name" value="Ig_CFAP65-like_9th"/>
</dbReference>
<dbReference type="Pfam" id="PF13329">
    <property type="entry name" value="ATG2_CAD"/>
    <property type="match status" value="1"/>
</dbReference>
<feature type="domain" description="CFAP65 seventh Ig-like" evidence="15">
    <location>
        <begin position="1689"/>
        <end position="1775"/>
    </location>
</feature>
<feature type="compositionally biased region" description="Low complexity" evidence="10">
    <location>
        <begin position="1266"/>
        <end position="1275"/>
    </location>
</feature>
<dbReference type="Pfam" id="PF25248">
    <property type="entry name" value="Ig_CFAP65_8th"/>
    <property type="match status" value="1"/>
</dbReference>
<evidence type="ECO:0000313" key="16">
    <source>
        <dbReference type="EMBL" id="RHY04204.1"/>
    </source>
</evidence>
<dbReference type="InterPro" id="IPR057470">
    <property type="entry name" value="Ig_CFAP65_7th"/>
</dbReference>
<dbReference type="Pfam" id="PF24291">
    <property type="entry name" value="Ig_CFAP65"/>
    <property type="match status" value="1"/>
</dbReference>
<gene>
    <name evidence="16" type="ORF">DYB36_006631</name>
</gene>
<evidence type="ECO:0000256" key="8">
    <source>
        <dbReference type="ARBA" id="ARBA00024479"/>
    </source>
</evidence>
<dbReference type="Pfam" id="PF25249">
    <property type="entry name" value="Ig_CFAP65_7th"/>
    <property type="match status" value="1"/>
</dbReference>
<dbReference type="GO" id="GO:0034045">
    <property type="term" value="C:phagophore assembly site membrane"/>
    <property type="evidence" value="ECO:0007669"/>
    <property type="project" value="UniProtKB-SubCell"/>
</dbReference>
<evidence type="ECO:0000256" key="3">
    <source>
        <dbReference type="ARBA" id="ARBA00009714"/>
    </source>
</evidence>
<dbReference type="InterPro" id="IPR058536">
    <property type="entry name" value="Ig_CFAP65_4th"/>
</dbReference>
<dbReference type="Pfam" id="PF24816">
    <property type="entry name" value="Ig_CFAP65__9th"/>
    <property type="match status" value="1"/>
</dbReference>
<dbReference type="Gene3D" id="2.60.40.10">
    <property type="entry name" value="Immunoglobulins"/>
    <property type="match status" value="4"/>
</dbReference>
<evidence type="ECO:0000259" key="13">
    <source>
        <dbReference type="Pfam" id="PF24816"/>
    </source>
</evidence>
<evidence type="ECO:0000256" key="4">
    <source>
        <dbReference type="ARBA" id="ARBA00022448"/>
    </source>
</evidence>
<name>A0A397AD31_APHAT</name>
<evidence type="ECO:0000259" key="14">
    <source>
        <dbReference type="Pfam" id="PF25248"/>
    </source>
</evidence>
<feature type="compositionally biased region" description="Acidic residues" evidence="10">
    <location>
        <begin position="1292"/>
        <end position="1306"/>
    </location>
</feature>
<feature type="compositionally biased region" description="Pro residues" evidence="10">
    <location>
        <begin position="145"/>
        <end position="163"/>
    </location>
</feature>
<dbReference type="PANTHER" id="PTHR46127:SF1">
    <property type="entry name" value="CILIA- AND FLAGELLA-ASSOCIATED PROTEIN 65"/>
    <property type="match status" value="1"/>
</dbReference>
<comment type="subcellular location">
    <subcellularLocation>
        <location evidence="1">Endoplasmic reticulum membrane</location>
        <topology evidence="1">Peripheral membrane protein</topology>
    </subcellularLocation>
    <subcellularLocation>
        <location evidence="2">Preautophagosomal structure membrane</location>
        <topology evidence="2">Peripheral membrane protein</topology>
    </subcellularLocation>
</comment>
<organism evidence="16 17">
    <name type="scientific">Aphanomyces astaci</name>
    <name type="common">Crayfish plague agent</name>
    <dbReference type="NCBI Taxonomy" id="112090"/>
    <lineage>
        <taxon>Eukaryota</taxon>
        <taxon>Sar</taxon>
        <taxon>Stramenopiles</taxon>
        <taxon>Oomycota</taxon>
        <taxon>Saprolegniomycetes</taxon>
        <taxon>Saprolegniales</taxon>
        <taxon>Verrucalvaceae</taxon>
        <taxon>Aphanomyces</taxon>
    </lineage>
</organism>
<dbReference type="VEuPathDB" id="FungiDB:H257_17032"/>
<feature type="compositionally biased region" description="Polar residues" evidence="10">
    <location>
        <begin position="168"/>
        <end position="177"/>
    </location>
</feature>
<dbReference type="PANTHER" id="PTHR46127">
    <property type="entry name" value="CILIA- AND FLAGELLA-ASSOCIATED PROTEIN 65"/>
    <property type="match status" value="1"/>
</dbReference>
<evidence type="ECO:0000256" key="9">
    <source>
        <dbReference type="ARBA" id="ARBA00024615"/>
    </source>
</evidence>
<feature type="domain" description="CFAP65 eight Ig-like" evidence="14">
    <location>
        <begin position="1797"/>
        <end position="1910"/>
    </location>
</feature>
<evidence type="ECO:0000256" key="6">
    <source>
        <dbReference type="ARBA" id="ARBA00023055"/>
    </source>
</evidence>
<comment type="catalytic activity">
    <reaction evidence="9">
        <text>a 1,2-diacyl-sn-glycero-3-phosphoethanolamine(in) = a 1,2-diacyl-sn-glycero-3-phosphoethanolamine(out)</text>
        <dbReference type="Rhea" id="RHEA:38895"/>
        <dbReference type="ChEBI" id="CHEBI:64612"/>
    </reaction>
</comment>
<protein>
    <recommendedName>
        <fullName evidence="18">Chorein N-terminal domain-containing protein</fullName>
    </recommendedName>
</protein>
<evidence type="ECO:0000256" key="2">
    <source>
        <dbReference type="ARBA" id="ARBA00004623"/>
    </source>
</evidence>
<dbReference type="Pfam" id="PF24507">
    <property type="entry name" value="Ig_CFAP65_4th"/>
    <property type="match status" value="1"/>
</dbReference>
<evidence type="ECO:0008006" key="18">
    <source>
        <dbReference type="Google" id="ProtNLM"/>
    </source>
</evidence>
<comment type="similarity">
    <text evidence="3">Belongs to the ATG2 family.</text>
</comment>
<evidence type="ECO:0000259" key="12">
    <source>
        <dbReference type="Pfam" id="PF24507"/>
    </source>
</evidence>
<comment type="catalytic activity">
    <reaction evidence="8">
        <text>a 1,2-diacyl-sn-glycero-3-phospho-L-serine(in) = a 1,2-diacyl-sn-glycero-3-phospho-L-serine(out)</text>
        <dbReference type="Rhea" id="RHEA:38663"/>
        <dbReference type="ChEBI" id="CHEBI:57262"/>
    </reaction>
</comment>
<evidence type="ECO:0000256" key="1">
    <source>
        <dbReference type="ARBA" id="ARBA00004406"/>
    </source>
</evidence>
<feature type="domain" description="CFAP65 tenth Ig-like" evidence="11">
    <location>
        <begin position="2025"/>
        <end position="2120"/>
    </location>
</feature>
<sequence>MSCTQSHLTRSHSLAAIFTRTLKAKSEFRLAALSDMFFSLTALTDPALKRLYKFVLKRVLGRFLQHDLDMSQLQVHLRQGTLHLVELELNAAAINELLATSGVPFQMKRGFVGSVKVTVSYSNLLNESCLVAIDDIDIVLEPVSSTPPPPASTPPTSTPPTSNPQPTAHHTSSTTGNYDYETDAVAQEGLDFVATWIERVTSKIKVTVANLCITFEDSATCPVALTLHVPWMQLVDETPQEAYPSASILKGLQWKGLRVEIVHLHRDSIEETAAPFSVVPILVCDTVQSSYVQVKLYPASLLEIDVFVPHMQVLVQPKQISHLTQLAALFTPTTSCDTSSPPFSSSAPLTMYQSICDPPEAATWLSPDDQDSPPPLQMDPTQSFPTLSLAEFQRIERLLQQYQDQKNAMSRPALRRQGSSDSVTGLSELEDEEEEEEMFHDVASTSFSSTVMQGAGYGQSSMYMSARQPADEPSDAATLLRRVKVTVLSVELTMVYEDLAEMNNREVGMLPTVSHMERLVWRVHDVLVQAIMHPPPHPTNVHMSLHRVTCEERLVPRLSARPDDEDDEMLVIPWLRFLGDEKDVVVHWHGDESSTSVVVHAQPVQIEWDMFMLNRVQAFLNAPSSPPAPTTTTGAPPPRPIMHVHVPFVHIHLRFPLIASDPIRFGPSSRRGLAEDTLQLHFEHVKLGSDVMTWDALHIELVYPPAFNPRSPEAPLVAPICSSNVHAQCSWSVHTPTAEQLQAAAGVRANMKETFGSDAEQGEVSIGGGVDAWRQTELLEAACVGASAAVVRVHIPDAAVVVDKPVYDRLMILTDALVTMSPVDIVPSGGRAKPLLPCAMSVEIVCDGFHVVLRHEALPEYRVELDHVRIFSVMSWLGTLTSRLHVAAQELSLYQEDTPVLYKIAWGRPHEGPLLLFLQETTELADDMRDISLHLHFSHLTWRVDMASNWLGDCLNVLLTTYPPAIVPLDTPHGAADSFDVSQPPIPLAMPSTTVFTKLVVQCYECVLDYAPRGISSRALLVLGKLCLSSNLVTDAAVQGYKVSVAEVSLFVHPRRSSPSTYELEDRWLSKTAARSPLSMQETIENIGFLEVATLDFADVFVRVNEESDMGGQLHLELCLGTIKLKVCFDSFETVRLVGTTWWDEFAKHAAAPPHPAGVSPDDEDDVPVVPVDDRQPSTALNVLDQIDFAMFEPTTGPTVATMRDTEARLLQTQVLEAKKPPVHRRRQPSTPLVIDDFFRVDKATADASPWFISNTTTPPPPPPSSSTHSQTVPPLFSPASSASQPHAGSPADDDDDPSVLTEDEELSPRSHSVVSPPDSPTSNENSARWYSSDGGGNLSAPPDPPAIYLHHVEIPIAGAAAALSFGEKELAAAIQTMTKGHLSPDGLETLLEEKGDAYFLQGALAKQQMGGDDPKLLTRSGESVLSDVRICDEFFHVATHRSNAIVVSESLLEFFFGSPTATKSLVVTNYTQGKVTCLWRVSETNAFETPTFRIWPTICDIAPGASASFTVSFTPTRGNAYYFAELESHVFFKSNRTFRLVNPQTLTPPWCVVVHASGHSFPTPNSQFLSKVTFETAKPDLCPFPPAYVGDSVYETVSLVNASDTPALFSVVQDPCRVFWVHPPMGRIPPNGFHLVQIRFTPTHPRRYVHRLVTIVNFVTHVTLELTGTGARPQLVCVDNPHTRSPVDTVYIKPTATGLASTRLFYLHNTSRVPLVFRWQVPQALHSTFHLSPLVYRLNGNETAAITCIFSPSQLKQYNQRITVHVKSIFNEKPAVSGYPMSQDTSVKLVGLGTSGAISFDPPSVQLPTVLVNSRMAISFHILNSSDCDLIYHLHVNRRRDVAASQSSTTNPQQGDDLTCQFISFSKPSGTLGARSQQSVELMFQANVAGIFAYKISCAVSSAEPSQHAAAAAAGTCFHMDVDASASFPSLVIEDLRVLRTPTSTAWTQFQVPALNAFLAAPLTQNEVDFNAESSPDMTTLSSFHMQFTPATEGTPSQVAYVQLRNPGSLVVGQSMRSTYPLAKPCTQQIPVFNCGDQPLQVDIDDSSWSVLNARQFNFPILECRTSRVVVPAHATAFIDVDFCPLQDTTYTSELRLYATAFEDTYEQSTTISVVARGYTAPLTFPHMHLTATTGGPPSTSQLLAHSSSSSAALLSHDRVDFGLVCVHTDNVQLVTLTNTSCTATVGFTWDQGHPLVVSKKVLCMPSQGQLLPLQHVLIRIVVRPHIDLMAMAELPLEPPTPVFVQFNSTKRAAKASRLCDDVKRLTATVLENTMFNLIQEIACGEFDLTCLPKQLVFHNPDHDDDNDTVETIQENRE</sequence>
<dbReference type="GO" id="GO:0006869">
    <property type="term" value="P:lipid transport"/>
    <property type="evidence" value="ECO:0007669"/>
    <property type="project" value="UniProtKB-KW"/>
</dbReference>
<dbReference type="GO" id="GO:0006914">
    <property type="term" value="P:autophagy"/>
    <property type="evidence" value="ECO:0007669"/>
    <property type="project" value="InterPro"/>
</dbReference>
<feature type="region of interest" description="Disordered" evidence="10">
    <location>
        <begin position="1250"/>
        <end position="1343"/>
    </location>
</feature>
<keyword evidence="6" id="KW-0445">Lipid transport</keyword>